<keyword evidence="2" id="KW-1185">Reference proteome</keyword>
<dbReference type="EMBL" id="CP110617">
    <property type="protein sequence ID" value="UZJ27000.1"/>
    <property type="molecule type" value="Genomic_DNA"/>
</dbReference>
<evidence type="ECO:0000313" key="1">
    <source>
        <dbReference type="EMBL" id="UZJ27000.1"/>
    </source>
</evidence>
<keyword evidence="1" id="KW-0614">Plasmid</keyword>
<accession>A0ABY6P5Q1</accession>
<dbReference type="RefSeq" id="WP_265385104.1">
    <property type="nucleotide sequence ID" value="NZ_CP110617.1"/>
</dbReference>
<protein>
    <submittedName>
        <fullName evidence="1">Uncharacterized protein</fullName>
    </submittedName>
</protein>
<sequence length="248" mass="27134">MTKRPPTEDELRAAVRKQMRFLVSSGNLVAQGDYDEAVRLAVSLRVLLHDTRSSRSVLGQLGWKHKLQYVNSLRPLEIAPGIIVSLGTDTGETVGEAFGLVVLRAVQDGGLRYVAPLGEEAPAPMSGQAIPPTLPFANWWSGKALYSVGQATFSRWDLIDQMAHKDGGAHLDLEEMTPEFREYKLRGAGVVTIPMSPDQTELPQQVDPTLWEQRTYPGDAASPTVLQIAWELLETLARAELPEGPAPA</sequence>
<reference evidence="1" key="1">
    <citation type="submission" date="2022-10" db="EMBL/GenBank/DDBJ databases">
        <title>Rhodococcus sp.75.</title>
        <authorList>
            <person name="Sun M."/>
        </authorList>
    </citation>
    <scope>NUCLEOTIDE SEQUENCE</scope>
    <source>
        <strain evidence="1">75</strain>
        <plasmid evidence="1">unnamed2</plasmid>
    </source>
</reference>
<dbReference type="Proteomes" id="UP001164965">
    <property type="component" value="Plasmid unnamed2"/>
</dbReference>
<organism evidence="1 2">
    <name type="scientific">Rhodococcus antarcticus</name>
    <dbReference type="NCBI Taxonomy" id="2987751"/>
    <lineage>
        <taxon>Bacteria</taxon>
        <taxon>Bacillati</taxon>
        <taxon>Actinomycetota</taxon>
        <taxon>Actinomycetes</taxon>
        <taxon>Mycobacteriales</taxon>
        <taxon>Nocardiaceae</taxon>
        <taxon>Rhodococcus</taxon>
    </lineage>
</organism>
<geneLocation type="plasmid" evidence="1 2">
    <name>unnamed2</name>
</geneLocation>
<gene>
    <name evidence="1" type="ORF">RHODO2019_18585</name>
</gene>
<evidence type="ECO:0000313" key="2">
    <source>
        <dbReference type="Proteomes" id="UP001164965"/>
    </source>
</evidence>
<name>A0ABY6P5Q1_9NOCA</name>
<proteinExistence type="predicted"/>